<proteinExistence type="predicted"/>
<evidence type="ECO:0000313" key="1">
    <source>
        <dbReference type="EMBL" id="KAK1838211.1"/>
    </source>
</evidence>
<dbReference type="Proteomes" id="UP001243330">
    <property type="component" value="Unassembled WGS sequence"/>
</dbReference>
<reference evidence="1" key="1">
    <citation type="submission" date="2023-01" db="EMBL/GenBank/DDBJ databases">
        <title>Colletotrichum chrysophilum M932 genome sequence.</title>
        <authorList>
            <person name="Baroncelli R."/>
        </authorList>
    </citation>
    <scope>NUCLEOTIDE SEQUENCE</scope>
    <source>
        <strain evidence="1">M932</strain>
    </source>
</reference>
<organism evidence="1 2">
    <name type="scientific">Colletotrichum chrysophilum</name>
    <dbReference type="NCBI Taxonomy" id="1836956"/>
    <lineage>
        <taxon>Eukaryota</taxon>
        <taxon>Fungi</taxon>
        <taxon>Dikarya</taxon>
        <taxon>Ascomycota</taxon>
        <taxon>Pezizomycotina</taxon>
        <taxon>Sordariomycetes</taxon>
        <taxon>Hypocreomycetidae</taxon>
        <taxon>Glomerellales</taxon>
        <taxon>Glomerellaceae</taxon>
        <taxon>Colletotrichum</taxon>
        <taxon>Colletotrichum gloeosporioides species complex</taxon>
    </lineage>
</organism>
<keyword evidence="2" id="KW-1185">Reference proteome</keyword>
<dbReference type="EMBL" id="JAQOWY010000880">
    <property type="protein sequence ID" value="KAK1838211.1"/>
    <property type="molecule type" value="Genomic_DNA"/>
</dbReference>
<accession>A0AAD8ZYS5</accession>
<protein>
    <submittedName>
        <fullName evidence="1">Uncharacterized protein</fullName>
    </submittedName>
</protein>
<sequence length="202" mass="22173">MTRMFLSHVYTASIQLFETTQKYLDLSHTELTEDADLLCCGLCDAVTDLSSLWGEASTTLAILWCLSFELATFCFREAMEMSRPSAPPLARKHSSDDDSPIAKCLYEAAGQMAELSKTLPAVITKGSLLLNIVADGDIPARSRQGRSEMQHTRARYGYAISRSPPRNSGSSVKKAVANIVPASDEAAAMLRSRQRELLPRRG</sequence>
<name>A0AAD8ZYS5_9PEZI</name>
<comment type="caution">
    <text evidence="1">The sequence shown here is derived from an EMBL/GenBank/DDBJ whole genome shotgun (WGS) entry which is preliminary data.</text>
</comment>
<gene>
    <name evidence="1" type="ORF">CCHR01_19164</name>
</gene>
<evidence type="ECO:0000313" key="2">
    <source>
        <dbReference type="Proteomes" id="UP001243330"/>
    </source>
</evidence>
<dbReference type="AlphaFoldDB" id="A0AAD8ZYS5"/>